<proteinExistence type="predicted"/>
<name>A0AA36IYM3_9DINO</name>
<accession>A0AA36IYM3</accession>
<dbReference type="EMBL" id="CAUJNA010003228">
    <property type="protein sequence ID" value="CAJ1396370.1"/>
    <property type="molecule type" value="Genomic_DNA"/>
</dbReference>
<evidence type="ECO:0000256" key="1">
    <source>
        <dbReference type="SAM" id="SignalP"/>
    </source>
</evidence>
<dbReference type="AlphaFoldDB" id="A0AA36IYM3"/>
<feature type="signal peptide" evidence="1">
    <location>
        <begin position="1"/>
        <end position="17"/>
    </location>
</feature>
<feature type="chain" id="PRO_5041397166" evidence="1">
    <location>
        <begin position="18"/>
        <end position="336"/>
    </location>
</feature>
<comment type="caution">
    <text evidence="2">The sequence shown here is derived from an EMBL/GenBank/DDBJ whole genome shotgun (WGS) entry which is preliminary data.</text>
</comment>
<sequence>MQLCTALLLWQVQQVAPAPTVLSCCYGFSECLGLQAGDDLQKATELGCPTSADGQHAAQMQSTLQGFFALFRLNDGQSIAGSSATPYGDGMPCTFAPTDDVLSHKKQIASLNDIQVNFSNGSTAVVTGATWLPAVESNEYMSILLLGYFGFREGTHPASVVIGGSNAYTGQGLQYANTGLELVYAKLWDVQSHVVLEGQPPLPALLNANPTVQQAMAVLANDTCGNHFPETTHVVQVVMNGGVLVTYEGDTHLPEHPHHKPGHKGMWQLRVGERVLSETEYIGMGDIWDPDNIVDLCLKLDSTVLSKIEEQGLHVRLFSTRRLLILDILNMFLQLT</sequence>
<keyword evidence="3" id="KW-1185">Reference proteome</keyword>
<keyword evidence="1" id="KW-0732">Signal</keyword>
<organism evidence="2 3">
    <name type="scientific">Effrenium voratum</name>
    <dbReference type="NCBI Taxonomy" id="2562239"/>
    <lineage>
        <taxon>Eukaryota</taxon>
        <taxon>Sar</taxon>
        <taxon>Alveolata</taxon>
        <taxon>Dinophyceae</taxon>
        <taxon>Suessiales</taxon>
        <taxon>Symbiodiniaceae</taxon>
        <taxon>Effrenium</taxon>
    </lineage>
</organism>
<evidence type="ECO:0000313" key="3">
    <source>
        <dbReference type="Proteomes" id="UP001178507"/>
    </source>
</evidence>
<evidence type="ECO:0000313" key="2">
    <source>
        <dbReference type="EMBL" id="CAJ1396370.1"/>
    </source>
</evidence>
<protein>
    <submittedName>
        <fullName evidence="2">Uncharacterized protein</fullName>
    </submittedName>
</protein>
<gene>
    <name evidence="2" type="ORF">EVOR1521_LOCUS20624</name>
</gene>
<dbReference type="Proteomes" id="UP001178507">
    <property type="component" value="Unassembled WGS sequence"/>
</dbReference>
<reference evidence="2" key="1">
    <citation type="submission" date="2023-08" db="EMBL/GenBank/DDBJ databases">
        <authorList>
            <person name="Chen Y."/>
            <person name="Shah S."/>
            <person name="Dougan E. K."/>
            <person name="Thang M."/>
            <person name="Chan C."/>
        </authorList>
    </citation>
    <scope>NUCLEOTIDE SEQUENCE</scope>
</reference>